<organism evidence="1">
    <name type="scientific">Solibacter usitatus (strain Ellin6076)</name>
    <dbReference type="NCBI Taxonomy" id="234267"/>
    <lineage>
        <taxon>Bacteria</taxon>
        <taxon>Pseudomonadati</taxon>
        <taxon>Acidobacteriota</taxon>
        <taxon>Terriglobia</taxon>
        <taxon>Bryobacterales</taxon>
        <taxon>Solibacteraceae</taxon>
        <taxon>Candidatus Solibacter</taxon>
    </lineage>
</organism>
<reference evidence="1" key="1">
    <citation type="submission" date="2006-10" db="EMBL/GenBank/DDBJ databases">
        <title>Complete sequence of Solibacter usitatus Ellin6076.</title>
        <authorList>
            <consortium name="US DOE Joint Genome Institute"/>
            <person name="Copeland A."/>
            <person name="Lucas S."/>
            <person name="Lapidus A."/>
            <person name="Barry K."/>
            <person name="Detter J.C."/>
            <person name="Glavina del Rio T."/>
            <person name="Hammon N."/>
            <person name="Israni S."/>
            <person name="Dalin E."/>
            <person name="Tice H."/>
            <person name="Pitluck S."/>
            <person name="Thompson L.S."/>
            <person name="Brettin T."/>
            <person name="Bruce D."/>
            <person name="Han C."/>
            <person name="Tapia R."/>
            <person name="Gilna P."/>
            <person name="Schmutz J."/>
            <person name="Larimer F."/>
            <person name="Land M."/>
            <person name="Hauser L."/>
            <person name="Kyrpides N."/>
            <person name="Mikhailova N."/>
            <person name="Janssen P.H."/>
            <person name="Kuske C.R."/>
            <person name="Richardson P."/>
        </authorList>
    </citation>
    <scope>NUCLEOTIDE SEQUENCE</scope>
    <source>
        <strain evidence="1">Ellin6076</strain>
    </source>
</reference>
<dbReference type="AlphaFoldDB" id="Q01UJ6"/>
<evidence type="ECO:0008006" key="2">
    <source>
        <dbReference type="Google" id="ProtNLM"/>
    </source>
</evidence>
<protein>
    <recommendedName>
        <fullName evidence="2">Outer membrane protein beta-barrel domain-containing protein</fullName>
    </recommendedName>
</protein>
<dbReference type="KEGG" id="sus:Acid_5727"/>
<accession>Q01UJ6</accession>
<dbReference type="InParanoid" id="Q01UJ6"/>
<sequence>MLGSMLHRLLASHSVRGAKVVALGVLLLSAPLFCQQAYVSRFDVYGGYAFLNSPAISLFENGFATQVGIRPKTWMSFGFDYTIASGDLTVTTSQLLPTLQTNLQAGIAAGIKAGVLPATYPYGSMSVAAHSRTQTFAVGPQLAYRHFSKATLFLRPVFAGIIHETVTPQPQDAVLKALVGSLITTPTKSNNVLFFGFGGGFDIILSKHFAWRTQGDLVYDHLFDDLLKDGRFTTRFSSGPAFNFGKNVEK</sequence>
<evidence type="ECO:0000313" key="1">
    <source>
        <dbReference type="EMBL" id="ABJ86674.1"/>
    </source>
</evidence>
<name>Q01UJ6_SOLUE</name>
<dbReference type="HOGENOM" id="CLU_1199145_0_0_0"/>
<gene>
    <name evidence="1" type="ordered locus">Acid_5727</name>
</gene>
<dbReference type="eggNOG" id="ENOG5030DUV">
    <property type="taxonomic scope" value="Bacteria"/>
</dbReference>
<dbReference type="EMBL" id="CP000473">
    <property type="protein sequence ID" value="ABJ86674.1"/>
    <property type="molecule type" value="Genomic_DNA"/>
</dbReference>
<proteinExistence type="predicted"/>